<evidence type="ECO:0000256" key="2">
    <source>
        <dbReference type="ARBA" id="ARBA00022679"/>
    </source>
</evidence>
<dbReference type="UniPathway" id="UPA00074">
    <property type="reaction ID" value="UER00126"/>
</dbReference>
<dbReference type="HAMAP" id="MF_01930">
    <property type="entry name" value="PurN"/>
    <property type="match status" value="1"/>
</dbReference>
<evidence type="ECO:0000313" key="9">
    <source>
        <dbReference type="Proteomes" id="UP000650511"/>
    </source>
</evidence>
<dbReference type="InterPro" id="IPR004607">
    <property type="entry name" value="GART"/>
</dbReference>
<dbReference type="GO" id="GO:0006189">
    <property type="term" value="P:'de novo' IMP biosynthetic process"/>
    <property type="evidence" value="ECO:0007669"/>
    <property type="project" value="UniProtKB-UniRule"/>
</dbReference>
<sequence length="212" mass="22638">MPPASRPSTRCAVLVSGGGTNLQALLDAIDADPDFGGEVVVVGSDRRDAGGLERARGRGIPTVVQGLDDHADRTAWEAALRRDVEAHRPEVVVLAGFMRILSGAFLAGWPDRVVNTHPSLLPAFRGAHAVREALDHGVKVTGCTVHLVDEQVDHGPIVAQRAVEVVAGDTEDALHERIKAVEHELLPACVKLLCHDLVAVEGRVVHVREETP</sequence>
<dbReference type="Gene3D" id="3.40.50.170">
    <property type="entry name" value="Formyl transferase, N-terminal domain"/>
    <property type="match status" value="1"/>
</dbReference>
<feature type="site" description="Raises pKa of active site His" evidence="6">
    <location>
        <position position="153"/>
    </location>
</feature>
<comment type="caution">
    <text evidence="8">The sequence shown here is derived from an EMBL/GenBank/DDBJ whole genome shotgun (WGS) entry which is preliminary data.</text>
</comment>
<evidence type="ECO:0000256" key="5">
    <source>
        <dbReference type="ARBA" id="ARBA00047664"/>
    </source>
</evidence>
<dbReference type="PANTHER" id="PTHR43369">
    <property type="entry name" value="PHOSPHORIBOSYLGLYCINAMIDE FORMYLTRANSFERASE"/>
    <property type="match status" value="1"/>
</dbReference>
<name>A0A8J3A861_9ACTN</name>
<dbReference type="InterPro" id="IPR036477">
    <property type="entry name" value="Formyl_transf_N_sf"/>
</dbReference>
<comment type="function">
    <text evidence="6">Catalyzes the transfer of a formyl group from 10-formyltetrahydrofolate to 5-phospho-ribosyl-glycinamide (GAR), producing 5-phospho-ribosyl-N-formylglycinamide (FGAR) and tetrahydrofolate.</text>
</comment>
<feature type="binding site" evidence="6">
    <location>
        <position position="115"/>
    </location>
    <ligand>
        <name>(6R)-10-formyltetrahydrofolate</name>
        <dbReference type="ChEBI" id="CHEBI:195366"/>
    </ligand>
</feature>
<evidence type="ECO:0000256" key="4">
    <source>
        <dbReference type="ARBA" id="ARBA00038440"/>
    </source>
</evidence>
<dbReference type="EMBL" id="BMHA01000002">
    <property type="protein sequence ID" value="GGI03807.1"/>
    <property type="molecule type" value="Genomic_DNA"/>
</dbReference>
<evidence type="ECO:0000256" key="6">
    <source>
        <dbReference type="HAMAP-Rule" id="MF_01930"/>
    </source>
</evidence>
<protein>
    <recommendedName>
        <fullName evidence="6">Phosphoribosylglycinamide formyltransferase</fullName>
        <ecNumber evidence="6">2.1.2.2</ecNumber>
    </recommendedName>
    <alternativeName>
        <fullName evidence="6">5'-phosphoribosylglycinamide transformylase</fullName>
    </alternativeName>
    <alternativeName>
        <fullName evidence="6">GAR transformylase</fullName>
        <shortName evidence="6">GART</shortName>
    </alternativeName>
</protein>
<proteinExistence type="inferred from homology"/>
<feature type="domain" description="Formyl transferase N-terminal" evidence="7">
    <location>
        <begin position="10"/>
        <end position="189"/>
    </location>
</feature>
<dbReference type="Proteomes" id="UP000650511">
    <property type="component" value="Unassembled WGS sequence"/>
</dbReference>
<feature type="binding site" evidence="6">
    <location>
        <begin position="19"/>
        <end position="21"/>
    </location>
    <ligand>
        <name>N(1)-(5-phospho-beta-D-ribosyl)glycinamide</name>
        <dbReference type="ChEBI" id="CHEBI:143788"/>
    </ligand>
</feature>
<comment type="similarity">
    <text evidence="4 6">Belongs to the GART family.</text>
</comment>
<evidence type="ECO:0000256" key="1">
    <source>
        <dbReference type="ARBA" id="ARBA00005054"/>
    </source>
</evidence>
<keyword evidence="3 6" id="KW-0658">Purine biosynthesis</keyword>
<dbReference type="CDD" id="cd08645">
    <property type="entry name" value="FMT_core_GART"/>
    <property type="match status" value="1"/>
</dbReference>
<reference evidence="8" key="2">
    <citation type="submission" date="2020-09" db="EMBL/GenBank/DDBJ databases">
        <authorList>
            <person name="Sun Q."/>
            <person name="Zhou Y."/>
        </authorList>
    </citation>
    <scope>NUCLEOTIDE SEQUENCE</scope>
    <source>
        <strain evidence="8">CGMCC 1.14988</strain>
    </source>
</reference>
<feature type="binding site" evidence="6">
    <location>
        <position position="73"/>
    </location>
    <ligand>
        <name>(6R)-10-formyltetrahydrofolate</name>
        <dbReference type="ChEBI" id="CHEBI:195366"/>
    </ligand>
</feature>
<feature type="active site" description="Proton donor" evidence="6">
    <location>
        <position position="117"/>
    </location>
</feature>
<evidence type="ECO:0000259" key="7">
    <source>
        <dbReference type="Pfam" id="PF00551"/>
    </source>
</evidence>
<dbReference type="GO" id="GO:0005829">
    <property type="term" value="C:cytosol"/>
    <property type="evidence" value="ECO:0007669"/>
    <property type="project" value="TreeGrafter"/>
</dbReference>
<dbReference type="InterPro" id="IPR002376">
    <property type="entry name" value="Formyl_transf_N"/>
</dbReference>
<comment type="pathway">
    <text evidence="1 6">Purine metabolism; IMP biosynthesis via de novo pathway; N(2)-formyl-N(1)-(5-phospho-D-ribosyl)glycinamide from N(1)-(5-phospho-D-ribosyl)glycinamide (10-formyl THF route): step 1/1.</text>
</comment>
<evidence type="ECO:0000313" key="8">
    <source>
        <dbReference type="EMBL" id="GGI03807.1"/>
    </source>
</evidence>
<organism evidence="8 9">
    <name type="scientific">Egicoccus halophilus</name>
    <dbReference type="NCBI Taxonomy" id="1670830"/>
    <lineage>
        <taxon>Bacteria</taxon>
        <taxon>Bacillati</taxon>
        <taxon>Actinomycetota</taxon>
        <taxon>Nitriliruptoria</taxon>
        <taxon>Egicoccales</taxon>
        <taxon>Egicoccaceae</taxon>
        <taxon>Egicoccus</taxon>
    </lineage>
</organism>
<feature type="binding site" evidence="6">
    <location>
        <begin position="98"/>
        <end position="101"/>
    </location>
    <ligand>
        <name>(6R)-10-formyltetrahydrofolate</name>
        <dbReference type="ChEBI" id="CHEBI:195366"/>
    </ligand>
</feature>
<comment type="catalytic activity">
    <reaction evidence="5 6">
        <text>N(1)-(5-phospho-beta-D-ribosyl)glycinamide + (6R)-10-formyltetrahydrofolate = N(2)-formyl-N(1)-(5-phospho-beta-D-ribosyl)glycinamide + (6S)-5,6,7,8-tetrahydrofolate + H(+)</text>
        <dbReference type="Rhea" id="RHEA:15053"/>
        <dbReference type="ChEBI" id="CHEBI:15378"/>
        <dbReference type="ChEBI" id="CHEBI:57453"/>
        <dbReference type="ChEBI" id="CHEBI:143788"/>
        <dbReference type="ChEBI" id="CHEBI:147286"/>
        <dbReference type="ChEBI" id="CHEBI:195366"/>
        <dbReference type="EC" id="2.1.2.2"/>
    </reaction>
</comment>
<dbReference type="PANTHER" id="PTHR43369:SF2">
    <property type="entry name" value="PHOSPHORIBOSYLGLYCINAMIDE FORMYLTRANSFERASE"/>
    <property type="match status" value="1"/>
</dbReference>
<evidence type="ECO:0000256" key="3">
    <source>
        <dbReference type="ARBA" id="ARBA00022755"/>
    </source>
</evidence>
<dbReference type="InterPro" id="IPR001555">
    <property type="entry name" value="GART_AS"/>
</dbReference>
<dbReference type="RefSeq" id="WP_130650913.1">
    <property type="nucleotide sequence ID" value="NZ_BMHA01000002.1"/>
</dbReference>
<dbReference type="Pfam" id="PF00551">
    <property type="entry name" value="Formyl_trans_N"/>
    <property type="match status" value="1"/>
</dbReference>
<reference evidence="8" key="1">
    <citation type="journal article" date="2014" name="Int. J. Syst. Evol. Microbiol.">
        <title>Complete genome sequence of Corynebacterium casei LMG S-19264T (=DSM 44701T), isolated from a smear-ripened cheese.</title>
        <authorList>
            <consortium name="US DOE Joint Genome Institute (JGI-PGF)"/>
            <person name="Walter F."/>
            <person name="Albersmeier A."/>
            <person name="Kalinowski J."/>
            <person name="Ruckert C."/>
        </authorList>
    </citation>
    <scope>NUCLEOTIDE SEQUENCE</scope>
    <source>
        <strain evidence="8">CGMCC 1.14988</strain>
    </source>
</reference>
<dbReference type="EC" id="2.1.2.2" evidence="6"/>
<gene>
    <name evidence="6 8" type="primary">purN</name>
    <name evidence="8" type="ORF">GCM10011354_05890</name>
</gene>
<dbReference type="OrthoDB" id="9806170at2"/>
<keyword evidence="2 6" id="KW-0808">Transferase</keyword>
<accession>A0A8J3A861</accession>
<keyword evidence="9" id="KW-1185">Reference proteome</keyword>
<dbReference type="GO" id="GO:0004644">
    <property type="term" value="F:phosphoribosylglycinamide formyltransferase activity"/>
    <property type="evidence" value="ECO:0007669"/>
    <property type="project" value="UniProtKB-UniRule"/>
</dbReference>
<dbReference type="FunFam" id="3.40.50.170:FF:000008">
    <property type="entry name" value="Phosphoribosylglycinamide formyltransferase"/>
    <property type="match status" value="1"/>
</dbReference>
<dbReference type="PROSITE" id="PS00373">
    <property type="entry name" value="GART"/>
    <property type="match status" value="1"/>
</dbReference>
<dbReference type="AlphaFoldDB" id="A0A8J3A861"/>
<dbReference type="NCBIfam" id="TIGR00639">
    <property type="entry name" value="PurN"/>
    <property type="match status" value="1"/>
</dbReference>
<dbReference type="SUPFAM" id="SSF53328">
    <property type="entry name" value="Formyltransferase"/>
    <property type="match status" value="1"/>
</dbReference>